<evidence type="ECO:0000259" key="1">
    <source>
        <dbReference type="PROSITE" id="PS50056"/>
    </source>
</evidence>
<dbReference type="InterPro" id="IPR029021">
    <property type="entry name" value="Prot-tyrosine_phosphatase-like"/>
</dbReference>
<dbReference type="EMBL" id="HBEG01054514">
    <property type="protein sequence ID" value="CAD8389819.1"/>
    <property type="molecule type" value="Transcribed_RNA"/>
</dbReference>
<protein>
    <recommendedName>
        <fullName evidence="1">Tyrosine specific protein phosphatases domain-containing protein</fullName>
    </recommendedName>
</protein>
<sequence length="401" mass="43161">MELCVHGGGKTGAYGVAHYSRQACGAAFGPLGLTGVMRFCRGAEVVLSNQPSGVEVLVTTPPSDEEYRANACVLLGAYLVLKHEWSVDHLANAMGVKDANARFEVSWAPRRTPEKERVLRVRDCWAGVALAVQQGWLKRGFVDDDARTGVYCNRCETLLAGFDAAWIVPGSIMVAADPTTVTCDPNPATCSKLLPGETEEPARANSSSPKSLHSQITFTSVDTVCKEYGGDNVSNCASLDQDRPESFVDLYRQSSIGLVIRANFMIEQGMPNPSYPDRAFEPYGIDQVNIQVKDTDGGLPKSADVAKMLKVCEGYSGGSGSNAVLVHCKGGFGRSVMFACCLAIYRLNIPGEALLGWVRMARPGALTTRKQELFLVSLKGHADVAKYARLHTTCGVNCPVQ</sequence>
<name>A0A7S0G134_9DINO</name>
<dbReference type="SUPFAM" id="SSF52799">
    <property type="entry name" value="(Phosphotyrosine protein) phosphatases II"/>
    <property type="match status" value="2"/>
</dbReference>
<dbReference type="Gene3D" id="3.90.190.10">
    <property type="entry name" value="Protein tyrosine phosphatase superfamily"/>
    <property type="match status" value="2"/>
</dbReference>
<gene>
    <name evidence="2" type="ORF">PBAH0796_LOCUS33221</name>
</gene>
<dbReference type="InterPro" id="IPR000387">
    <property type="entry name" value="Tyr_Pase_dom"/>
</dbReference>
<dbReference type="Pfam" id="PF14671">
    <property type="entry name" value="DSPn"/>
    <property type="match status" value="1"/>
</dbReference>
<reference evidence="2" key="1">
    <citation type="submission" date="2021-01" db="EMBL/GenBank/DDBJ databases">
        <authorList>
            <person name="Corre E."/>
            <person name="Pelletier E."/>
            <person name="Niang G."/>
            <person name="Scheremetjew M."/>
            <person name="Finn R."/>
            <person name="Kale V."/>
            <person name="Holt S."/>
            <person name="Cochrane G."/>
            <person name="Meng A."/>
            <person name="Brown T."/>
            <person name="Cohen L."/>
        </authorList>
    </citation>
    <scope>NUCLEOTIDE SEQUENCE</scope>
    <source>
        <strain evidence="2">Pbaha01</strain>
    </source>
</reference>
<dbReference type="PANTHER" id="PTHR23339">
    <property type="entry name" value="TYROSINE SPECIFIC PROTEIN PHOSPHATASE AND DUAL SPECIFICITY PROTEIN PHOSPHATASE"/>
    <property type="match status" value="1"/>
</dbReference>
<accession>A0A7S0G134</accession>
<evidence type="ECO:0000313" key="2">
    <source>
        <dbReference type="EMBL" id="CAD8389819.1"/>
    </source>
</evidence>
<dbReference type="PROSITE" id="PS50056">
    <property type="entry name" value="TYR_PHOSPHATASE_2"/>
    <property type="match status" value="1"/>
</dbReference>
<dbReference type="InterPro" id="IPR050561">
    <property type="entry name" value="PTP"/>
</dbReference>
<organism evidence="2">
    <name type="scientific">Pyrodinium bahamense</name>
    <dbReference type="NCBI Taxonomy" id="73915"/>
    <lineage>
        <taxon>Eukaryota</taxon>
        <taxon>Sar</taxon>
        <taxon>Alveolata</taxon>
        <taxon>Dinophyceae</taxon>
        <taxon>Gonyaulacales</taxon>
        <taxon>Pyrocystaceae</taxon>
        <taxon>Pyrodinium</taxon>
    </lineage>
</organism>
<dbReference type="AlphaFoldDB" id="A0A7S0G134"/>
<feature type="domain" description="Tyrosine specific protein phosphatases" evidence="1">
    <location>
        <begin position="303"/>
        <end position="373"/>
    </location>
</feature>
<dbReference type="InterPro" id="IPR029260">
    <property type="entry name" value="DSPn"/>
</dbReference>
<proteinExistence type="predicted"/>